<dbReference type="Proteomes" id="UP000005801">
    <property type="component" value="Unassembled WGS sequence"/>
</dbReference>
<dbReference type="AlphaFoldDB" id="A6G1C3"/>
<dbReference type="PANTHER" id="PTHR30619:SF1">
    <property type="entry name" value="RECOMBINATION PROTEIN 2"/>
    <property type="match status" value="1"/>
</dbReference>
<gene>
    <name evidence="2" type="ORF">PPSIR1_11600</name>
</gene>
<dbReference type="InterPro" id="IPR001279">
    <property type="entry name" value="Metallo-B-lactamas"/>
</dbReference>
<feature type="domain" description="Metallo-beta-lactamase" evidence="1">
    <location>
        <begin position="28"/>
        <end position="231"/>
    </location>
</feature>
<dbReference type="OrthoDB" id="9761531at2"/>
<proteinExistence type="predicted"/>
<reference evidence="2 3" key="1">
    <citation type="submission" date="2007-06" db="EMBL/GenBank/DDBJ databases">
        <authorList>
            <person name="Shimkets L."/>
            <person name="Ferriera S."/>
            <person name="Johnson J."/>
            <person name="Kravitz S."/>
            <person name="Beeson K."/>
            <person name="Sutton G."/>
            <person name="Rogers Y.-H."/>
            <person name="Friedman R."/>
            <person name="Frazier M."/>
            <person name="Venter J.C."/>
        </authorList>
    </citation>
    <scope>NUCLEOTIDE SEQUENCE [LARGE SCALE GENOMIC DNA]</scope>
    <source>
        <strain evidence="2 3">SIR-1</strain>
    </source>
</reference>
<protein>
    <recommendedName>
        <fullName evidence="1">Metallo-beta-lactamase domain-containing protein</fullName>
    </recommendedName>
</protein>
<evidence type="ECO:0000259" key="1">
    <source>
        <dbReference type="Pfam" id="PF00753"/>
    </source>
</evidence>
<comment type="caution">
    <text evidence="2">The sequence shown here is derived from an EMBL/GenBank/DDBJ whole genome shotgun (WGS) entry which is preliminary data.</text>
</comment>
<sequence length="327" mass="33520">MHPSSILALFVSLAVTGPGLHVVDVGQGAALIAVGSEGDAVVVDSGPPAGGELLLRALLEHDLDRRGVAAWIHTHFDADHIGGLSRALAGVDGRAYTHDDLEVGLFWDRGFEAAPPSTEAFERYRVVTQGRRARAEAGARIVAPGLVVEVLELAPPPVDADENRRGLALCLEVGGLRALVPGDLPRAEVELAAQACGPVDVLWVSHHGAADGSSAAVLEHARPRLAVLSAGADNAHCHPDPKTLAILRNAGTDLSGPELGVWILDGAGLGPGQACPVVAPALDGLRGGWVGGDLWIAPGDEASAGDPQLWLGGPGGWARANPKSASQ</sequence>
<dbReference type="InterPro" id="IPR052159">
    <property type="entry name" value="Competence_DNA_uptake"/>
</dbReference>
<dbReference type="SUPFAM" id="SSF56281">
    <property type="entry name" value="Metallo-hydrolase/oxidoreductase"/>
    <property type="match status" value="1"/>
</dbReference>
<dbReference type="STRING" id="391625.PPSIR1_11600"/>
<dbReference type="EMBL" id="ABCS01000011">
    <property type="protein sequence ID" value="EDM80418.1"/>
    <property type="molecule type" value="Genomic_DNA"/>
</dbReference>
<dbReference type="PANTHER" id="PTHR30619">
    <property type="entry name" value="DNA INTERNALIZATION/COMPETENCE PROTEIN COMEC/REC2"/>
    <property type="match status" value="1"/>
</dbReference>
<accession>A6G1C3</accession>
<keyword evidence="3" id="KW-1185">Reference proteome</keyword>
<dbReference type="RefSeq" id="WP_006970522.1">
    <property type="nucleotide sequence ID" value="NZ_ABCS01000011.1"/>
</dbReference>
<dbReference type="eggNOG" id="COG2333">
    <property type="taxonomic scope" value="Bacteria"/>
</dbReference>
<organism evidence="2 3">
    <name type="scientific">Plesiocystis pacifica SIR-1</name>
    <dbReference type="NCBI Taxonomy" id="391625"/>
    <lineage>
        <taxon>Bacteria</taxon>
        <taxon>Pseudomonadati</taxon>
        <taxon>Myxococcota</taxon>
        <taxon>Polyangia</taxon>
        <taxon>Nannocystales</taxon>
        <taxon>Nannocystaceae</taxon>
        <taxon>Plesiocystis</taxon>
    </lineage>
</organism>
<dbReference type="Gene3D" id="3.60.15.10">
    <property type="entry name" value="Ribonuclease Z/Hydroxyacylglutathione hydrolase-like"/>
    <property type="match status" value="1"/>
</dbReference>
<dbReference type="InterPro" id="IPR036866">
    <property type="entry name" value="RibonucZ/Hydroxyglut_hydro"/>
</dbReference>
<name>A6G1C3_9BACT</name>
<dbReference type="Pfam" id="PF00753">
    <property type="entry name" value="Lactamase_B"/>
    <property type="match status" value="1"/>
</dbReference>
<evidence type="ECO:0000313" key="3">
    <source>
        <dbReference type="Proteomes" id="UP000005801"/>
    </source>
</evidence>
<evidence type="ECO:0000313" key="2">
    <source>
        <dbReference type="EMBL" id="EDM80418.1"/>
    </source>
</evidence>